<comment type="catalytic activity">
    <reaction evidence="1 4">
        <text>adenosine 3',5'-bisphosphate + H2O = AMP + phosphate</text>
        <dbReference type="Rhea" id="RHEA:10040"/>
        <dbReference type="ChEBI" id="CHEBI:15377"/>
        <dbReference type="ChEBI" id="CHEBI:43474"/>
        <dbReference type="ChEBI" id="CHEBI:58343"/>
        <dbReference type="ChEBI" id="CHEBI:456215"/>
        <dbReference type="EC" id="3.1.3.7"/>
    </reaction>
</comment>
<feature type="binding site" evidence="4">
    <location>
        <position position="86"/>
    </location>
    <ligand>
        <name>Mg(2+)</name>
        <dbReference type="ChEBI" id="CHEBI:18420"/>
        <label>2</label>
    </ligand>
</feature>
<comment type="function">
    <text evidence="4">Converts adenosine-3',5'-bisphosphate (PAP) to AMP.</text>
</comment>
<proteinExistence type="inferred from homology"/>
<feature type="binding site" evidence="4">
    <location>
        <position position="212"/>
    </location>
    <ligand>
        <name>Mg(2+)</name>
        <dbReference type="ChEBI" id="CHEBI:18420"/>
        <label>2</label>
    </ligand>
</feature>
<dbReference type="CDD" id="cd01638">
    <property type="entry name" value="CysQ"/>
    <property type="match status" value="1"/>
</dbReference>
<evidence type="ECO:0000256" key="3">
    <source>
        <dbReference type="ARBA" id="ARBA00022842"/>
    </source>
</evidence>
<evidence type="ECO:0000256" key="1">
    <source>
        <dbReference type="ARBA" id="ARBA00001625"/>
    </source>
</evidence>
<dbReference type="RefSeq" id="WP_309726798.1">
    <property type="nucleotide sequence ID" value="NZ_JAVDQA010000001.1"/>
</dbReference>
<evidence type="ECO:0000256" key="2">
    <source>
        <dbReference type="ARBA" id="ARBA00022723"/>
    </source>
</evidence>
<keyword evidence="4" id="KW-1003">Cell membrane</keyword>
<accession>A0ABU1K2I1</accession>
<evidence type="ECO:0000313" key="6">
    <source>
        <dbReference type="Proteomes" id="UP001257659"/>
    </source>
</evidence>
<sequence>MDLNEYLPLMIDASRDAGIEIMEVYNSENFDVEQKNDHSPLTRADKLANEAILEKLRETDFPVLSEEGKQVSYEERKKWEYFWMIDPLDGTKEFIKQNDEFTVNIALIHKNEPILGVVYAPALDKLYYGGKGIGAFKSENMDPQVELKLIKHEKGPTKIVASRSHLNKETEEFIAKYKNAETLSMGSSLKFMLLADSDADIYPRFSPTMEWDTAAAHAILRGLDLDVIDIENDRPLRYNKENLLNPNFLVER</sequence>
<feature type="binding site" evidence="4">
    <location>
        <position position="66"/>
    </location>
    <ligand>
        <name>substrate</name>
    </ligand>
</feature>
<dbReference type="EMBL" id="JAVDQA010000001">
    <property type="protein sequence ID" value="MDR6299812.1"/>
    <property type="molecule type" value="Genomic_DNA"/>
</dbReference>
<dbReference type="InterPro" id="IPR006240">
    <property type="entry name" value="CysQ"/>
</dbReference>
<protein>
    <recommendedName>
        <fullName evidence="4">3'(2'),5'-bisphosphate nucleotidase CysQ</fullName>
        <ecNumber evidence="4">3.1.3.7</ecNumber>
    </recommendedName>
    <alternativeName>
        <fullName evidence="4">3'(2'),5-bisphosphonucleoside 3'(2')-phosphohydrolase</fullName>
    </alternativeName>
    <alternativeName>
        <fullName evidence="4">3'-phosphoadenosine 5'-phosphate phosphatase</fullName>
        <shortName evidence="4">PAP phosphatase</shortName>
    </alternativeName>
</protein>
<dbReference type="Gene3D" id="3.40.190.80">
    <property type="match status" value="1"/>
</dbReference>
<dbReference type="Proteomes" id="UP001257659">
    <property type="component" value="Unassembled WGS sequence"/>
</dbReference>
<evidence type="ECO:0000313" key="5">
    <source>
        <dbReference type="EMBL" id="MDR6299812.1"/>
    </source>
</evidence>
<organism evidence="5 6">
    <name type="scientific">Mesonia maritima</name>
    <dbReference type="NCBI Taxonomy" id="1793873"/>
    <lineage>
        <taxon>Bacteria</taxon>
        <taxon>Pseudomonadati</taxon>
        <taxon>Bacteroidota</taxon>
        <taxon>Flavobacteriia</taxon>
        <taxon>Flavobacteriales</taxon>
        <taxon>Flavobacteriaceae</taxon>
        <taxon>Mesonia</taxon>
    </lineage>
</organism>
<keyword evidence="6" id="KW-1185">Reference proteome</keyword>
<keyword evidence="3 4" id="KW-0460">Magnesium</keyword>
<feature type="binding site" evidence="4">
    <location>
        <position position="88"/>
    </location>
    <ligand>
        <name>Mg(2+)</name>
        <dbReference type="ChEBI" id="CHEBI:18420"/>
        <label>1</label>
    </ligand>
</feature>
<dbReference type="PRINTS" id="PR00377">
    <property type="entry name" value="IMPHPHTASES"/>
</dbReference>
<gene>
    <name evidence="4" type="primary">cysQ</name>
    <name evidence="5" type="ORF">GGR31_000428</name>
</gene>
<dbReference type="InterPro" id="IPR000760">
    <property type="entry name" value="Inositol_monophosphatase-like"/>
</dbReference>
<evidence type="ECO:0000256" key="4">
    <source>
        <dbReference type="HAMAP-Rule" id="MF_02095"/>
    </source>
</evidence>
<keyword evidence="2 4" id="KW-0479">Metal-binding</keyword>
<comment type="caution">
    <text evidence="5">The sequence shown here is derived from an EMBL/GenBank/DDBJ whole genome shotgun (WGS) entry which is preliminary data.</text>
</comment>
<keyword evidence="4 5" id="KW-0378">Hydrolase</keyword>
<keyword evidence="4" id="KW-0472">Membrane</keyword>
<comment type="subcellular location">
    <subcellularLocation>
        <location evidence="4">Cell membrane</location>
        <topology evidence="4">Peripheral membrane protein</topology>
        <orientation evidence="4">Cytoplasmic side</orientation>
    </subcellularLocation>
</comment>
<feature type="binding site" evidence="4">
    <location>
        <position position="212"/>
    </location>
    <ligand>
        <name>substrate</name>
    </ligand>
</feature>
<dbReference type="Pfam" id="PF00459">
    <property type="entry name" value="Inositol_P"/>
    <property type="match status" value="1"/>
</dbReference>
<feature type="binding site" evidence="4">
    <location>
        <position position="66"/>
    </location>
    <ligand>
        <name>Mg(2+)</name>
        <dbReference type="ChEBI" id="CHEBI:18420"/>
        <label>1</label>
    </ligand>
</feature>
<dbReference type="EC" id="3.1.3.7" evidence="4"/>
<dbReference type="PANTHER" id="PTHR43028:SF5">
    <property type="entry name" value="3'(2'),5'-BISPHOSPHATE NUCLEOTIDASE 1"/>
    <property type="match status" value="1"/>
</dbReference>
<comment type="cofactor">
    <cofactor evidence="4">
        <name>Mg(2+)</name>
        <dbReference type="ChEBI" id="CHEBI:18420"/>
    </cofactor>
</comment>
<dbReference type="PROSITE" id="PS00629">
    <property type="entry name" value="IMP_1"/>
    <property type="match status" value="1"/>
</dbReference>
<dbReference type="PANTHER" id="PTHR43028">
    <property type="entry name" value="3'(2'),5'-BISPHOSPHATE NUCLEOTIDASE 1"/>
    <property type="match status" value="1"/>
</dbReference>
<comment type="similarity">
    <text evidence="4">Belongs to the inositol monophosphatase superfamily. CysQ family.</text>
</comment>
<feature type="binding site" evidence="4">
    <location>
        <position position="86"/>
    </location>
    <ligand>
        <name>Mg(2+)</name>
        <dbReference type="ChEBI" id="CHEBI:18420"/>
        <label>1</label>
    </ligand>
</feature>
<reference evidence="5 6" key="1">
    <citation type="submission" date="2023-07" db="EMBL/GenBank/DDBJ databases">
        <title>Genomic Encyclopedia of Type Strains, Phase IV (KMG-IV): sequencing the most valuable type-strain genomes for metagenomic binning, comparative biology and taxonomic classification.</title>
        <authorList>
            <person name="Goeker M."/>
        </authorList>
    </citation>
    <scope>NUCLEOTIDE SEQUENCE [LARGE SCALE GENOMIC DNA]</scope>
    <source>
        <strain evidence="5 6">DSM 102814</strain>
    </source>
</reference>
<dbReference type="GO" id="GO:0008441">
    <property type="term" value="F:3'(2'),5'-bisphosphate nucleotidase activity"/>
    <property type="evidence" value="ECO:0007669"/>
    <property type="project" value="UniProtKB-EC"/>
</dbReference>
<name>A0ABU1K2I1_9FLAO</name>
<feature type="binding site" evidence="4">
    <location>
        <position position="89"/>
    </location>
    <ligand>
        <name>Mg(2+)</name>
        <dbReference type="ChEBI" id="CHEBI:18420"/>
        <label>2</label>
    </ligand>
</feature>
<dbReference type="HAMAP" id="MF_02095">
    <property type="entry name" value="CysQ"/>
    <property type="match status" value="1"/>
</dbReference>
<feature type="binding site" evidence="4">
    <location>
        <begin position="88"/>
        <end position="91"/>
    </location>
    <ligand>
        <name>substrate</name>
    </ligand>
</feature>
<dbReference type="InterPro" id="IPR020583">
    <property type="entry name" value="Inositol_monoP_metal-BS"/>
</dbReference>
<dbReference type="Gene3D" id="3.30.540.10">
    <property type="entry name" value="Fructose-1,6-Bisphosphatase, subunit A, domain 1"/>
    <property type="match status" value="1"/>
</dbReference>
<dbReference type="SUPFAM" id="SSF56655">
    <property type="entry name" value="Carbohydrate phosphatase"/>
    <property type="match status" value="1"/>
</dbReference>
<dbReference type="NCBIfam" id="TIGR01331">
    <property type="entry name" value="bisphos_cysQ"/>
    <property type="match status" value="1"/>
</dbReference>
<dbReference type="InterPro" id="IPR050725">
    <property type="entry name" value="CysQ/Inositol_MonoPase"/>
</dbReference>